<evidence type="ECO:0000313" key="2">
    <source>
        <dbReference type="Proteomes" id="UP000784286"/>
    </source>
</evidence>
<comment type="caution">
    <text evidence="1">The sequence shown here is derived from an EMBL/GenBank/DDBJ whole genome shotgun (WGS) entry which is preliminary data.</text>
</comment>
<proteinExistence type="predicted"/>
<organism evidence="1 2">
    <name type="scientific">Candidatus Phocaeicola excrementipullorum</name>
    <dbReference type="NCBI Taxonomy" id="2838731"/>
    <lineage>
        <taxon>Bacteria</taxon>
        <taxon>Pseudomonadati</taxon>
        <taxon>Bacteroidota</taxon>
        <taxon>Bacteroidia</taxon>
        <taxon>Bacteroidales</taxon>
        <taxon>Bacteroidaceae</taxon>
        <taxon>Phocaeicola</taxon>
    </lineage>
</organism>
<dbReference type="Proteomes" id="UP000784286">
    <property type="component" value="Unassembled WGS sequence"/>
</dbReference>
<reference evidence="1" key="2">
    <citation type="submission" date="2021-04" db="EMBL/GenBank/DDBJ databases">
        <authorList>
            <person name="Gilroy R."/>
        </authorList>
    </citation>
    <scope>NUCLEOTIDE SEQUENCE</scope>
    <source>
        <strain evidence="1">8470</strain>
    </source>
</reference>
<name>A0A948X2D9_9BACT</name>
<evidence type="ECO:0000313" key="1">
    <source>
        <dbReference type="EMBL" id="MBU3856275.1"/>
    </source>
</evidence>
<dbReference type="EMBL" id="JAHLFJ010000068">
    <property type="protein sequence ID" value="MBU3856275.1"/>
    <property type="molecule type" value="Genomic_DNA"/>
</dbReference>
<gene>
    <name evidence="1" type="ORF">H9928_06965</name>
</gene>
<reference evidence="1" key="1">
    <citation type="journal article" date="2021" name="PeerJ">
        <title>Extensive microbial diversity within the chicken gut microbiome revealed by metagenomics and culture.</title>
        <authorList>
            <person name="Gilroy R."/>
            <person name="Ravi A."/>
            <person name="Getino M."/>
            <person name="Pursley I."/>
            <person name="Horton D.L."/>
            <person name="Alikhan N.F."/>
            <person name="Baker D."/>
            <person name="Gharbi K."/>
            <person name="Hall N."/>
            <person name="Watson M."/>
            <person name="Adriaenssens E.M."/>
            <person name="Foster-Nyarko E."/>
            <person name="Jarju S."/>
            <person name="Secka A."/>
            <person name="Antonio M."/>
            <person name="Oren A."/>
            <person name="Chaudhuri R.R."/>
            <person name="La Ragione R."/>
            <person name="Hildebrand F."/>
            <person name="Pallen M.J."/>
        </authorList>
    </citation>
    <scope>NUCLEOTIDE SEQUENCE</scope>
    <source>
        <strain evidence="1">8470</strain>
    </source>
</reference>
<dbReference type="AlphaFoldDB" id="A0A948X2D9"/>
<sequence>MKEWIKVLSDRESLSEDEIHLLTDNQERKSFAKNEIVAHERWNIVQRFTDRPQHGLF</sequence>
<accession>A0A948X2D9</accession>
<protein>
    <submittedName>
        <fullName evidence="1">Uncharacterized protein</fullName>
    </submittedName>
</protein>